<dbReference type="EMBL" id="JOJR01000140">
    <property type="protein sequence ID" value="RCN44020.1"/>
    <property type="molecule type" value="Genomic_DNA"/>
</dbReference>
<dbReference type="STRING" id="29170.A0A368GLV8"/>
<accession>A0A368GLV8</accession>
<dbReference type="OrthoDB" id="421951at2759"/>
<dbReference type="Pfam" id="PF22749">
    <property type="entry name" value="Arb2"/>
    <property type="match status" value="1"/>
</dbReference>
<dbReference type="PANTHER" id="PTHR21357:SF4">
    <property type="entry name" value="FAM172 FAMILY PROTEIN HOMOLOG CG10038"/>
    <property type="match status" value="1"/>
</dbReference>
<dbReference type="AlphaFoldDB" id="A0A368GLV8"/>
<comment type="caution">
    <text evidence="2">The sequence shown here is derived from an EMBL/GenBank/DDBJ whole genome shotgun (WGS) entry which is preliminary data.</text>
</comment>
<dbReference type="GO" id="GO:0031048">
    <property type="term" value="P:regulatory ncRNA-mediated heterochromatin formation"/>
    <property type="evidence" value="ECO:0007669"/>
    <property type="project" value="TreeGrafter"/>
</dbReference>
<dbReference type="InterPro" id="IPR048263">
    <property type="entry name" value="Arb2"/>
</dbReference>
<dbReference type="Proteomes" id="UP000252519">
    <property type="component" value="Unassembled WGS sequence"/>
</dbReference>
<dbReference type="PANTHER" id="PTHR21357">
    <property type="entry name" value="FAM172 FAMILY PROTEIN HOMOLOG CG10038"/>
    <property type="match status" value="1"/>
</dbReference>
<evidence type="ECO:0000313" key="2">
    <source>
        <dbReference type="EMBL" id="RCN44020.1"/>
    </source>
</evidence>
<sequence length="388" mass="43496">MHNFTAFNICLCAHSSFHLPFPQKSAGLIMVRRIHTHTLIESASGMSGKPSLKELGYRFNQKGELRTINDNAPFVFTNQADYERIGDAMTMELYGMLESVCGLRKIEVPVKVEDKNGTTVDFAGFVYASPEFQEKSTVLLIIHGSGAVRPGQWSRRLILNESLEVGSQIPYIRRALVNDWGVIVCSTNTDEEFRDYPHQHLCSVYEQLLKDSTIQRFFVVAHSRGGPDIAHSLPHFKNENRFEVVCLTDSVGLDDNCLSEKQTNGGTVFINWKADSKLQSAAIADQDILEPYSRVHQIYAGTTEHERSSHTAFDSVFHVLEQWKGPDSLPKLLVEAAGLTSVSCLSNKIFYWLNGGLPRPIVAVITQDLGLESWRPNAVRVEEDYGCE</sequence>
<evidence type="ECO:0000259" key="1">
    <source>
        <dbReference type="Pfam" id="PF22749"/>
    </source>
</evidence>
<protein>
    <recommendedName>
        <fullName evidence="1">Arb2 domain-containing protein</fullName>
    </recommendedName>
</protein>
<feature type="domain" description="Arb2" evidence="1">
    <location>
        <begin position="50"/>
        <end position="188"/>
    </location>
</feature>
<reference evidence="2 3" key="1">
    <citation type="submission" date="2014-10" db="EMBL/GenBank/DDBJ databases">
        <title>Draft genome of the hookworm Ancylostoma caninum.</title>
        <authorList>
            <person name="Mitreva M."/>
        </authorList>
    </citation>
    <scope>NUCLEOTIDE SEQUENCE [LARGE SCALE GENOMIC DNA]</scope>
    <source>
        <strain evidence="2 3">Baltimore</strain>
    </source>
</reference>
<name>A0A368GLV8_ANCCA</name>
<dbReference type="GO" id="GO:0035197">
    <property type="term" value="F:siRNA binding"/>
    <property type="evidence" value="ECO:0007669"/>
    <property type="project" value="TreeGrafter"/>
</dbReference>
<evidence type="ECO:0000313" key="3">
    <source>
        <dbReference type="Proteomes" id="UP000252519"/>
    </source>
</evidence>
<dbReference type="InterPro" id="IPR053858">
    <property type="entry name" value="Arb2_dom"/>
</dbReference>
<proteinExistence type="predicted"/>
<organism evidence="2 3">
    <name type="scientific">Ancylostoma caninum</name>
    <name type="common">Dog hookworm</name>
    <dbReference type="NCBI Taxonomy" id="29170"/>
    <lineage>
        <taxon>Eukaryota</taxon>
        <taxon>Metazoa</taxon>
        <taxon>Ecdysozoa</taxon>
        <taxon>Nematoda</taxon>
        <taxon>Chromadorea</taxon>
        <taxon>Rhabditida</taxon>
        <taxon>Rhabditina</taxon>
        <taxon>Rhabditomorpha</taxon>
        <taxon>Strongyloidea</taxon>
        <taxon>Ancylostomatidae</taxon>
        <taxon>Ancylostomatinae</taxon>
        <taxon>Ancylostoma</taxon>
    </lineage>
</organism>
<dbReference type="SUPFAM" id="SSF53474">
    <property type="entry name" value="alpha/beta-Hydrolases"/>
    <property type="match status" value="1"/>
</dbReference>
<dbReference type="GO" id="GO:0005634">
    <property type="term" value="C:nucleus"/>
    <property type="evidence" value="ECO:0007669"/>
    <property type="project" value="TreeGrafter"/>
</dbReference>
<gene>
    <name evidence="2" type="ORF">ANCCAN_09965</name>
</gene>
<keyword evidence="3" id="KW-1185">Reference proteome</keyword>
<dbReference type="InterPro" id="IPR029058">
    <property type="entry name" value="AB_hydrolase_fold"/>
</dbReference>